<keyword evidence="1" id="KW-1133">Transmembrane helix</keyword>
<sequence length="87" mass="9750">MSFKDTKVIVLKENVWNSWARDFGTFLTFAGLISIGVYLESSALQWVGAIIGFFVIACRSIAFFNNQKLTVSEARKVLDELEAREAA</sequence>
<evidence type="ECO:0000313" key="3">
    <source>
        <dbReference type="Proteomes" id="UP000551563"/>
    </source>
</evidence>
<proteinExistence type="predicted"/>
<feature type="transmembrane region" description="Helical" evidence="1">
    <location>
        <begin position="20"/>
        <end position="39"/>
    </location>
</feature>
<name>A0A7V6U0E7_9HYPH</name>
<dbReference type="RefSeq" id="WP_112701462.1">
    <property type="nucleotide sequence ID" value="NZ_CP122438.1"/>
</dbReference>
<comment type="caution">
    <text evidence="2">The sequence shown here is derived from an EMBL/GenBank/DDBJ whole genome shotgun (WGS) entry which is preliminary data.</text>
</comment>
<reference evidence="2 3" key="1">
    <citation type="journal article" date="2020" name="Biotechnol. Biofuels">
        <title>New insights from the biogas microbiome by comprehensive genome-resolved metagenomics of nearly 1600 species originating from multiple anaerobic digesters.</title>
        <authorList>
            <person name="Campanaro S."/>
            <person name="Treu L."/>
            <person name="Rodriguez-R L.M."/>
            <person name="Kovalovszki A."/>
            <person name="Ziels R.M."/>
            <person name="Maus I."/>
            <person name="Zhu X."/>
            <person name="Kougias P.G."/>
            <person name="Basile A."/>
            <person name="Luo G."/>
            <person name="Schluter A."/>
            <person name="Konstantinidis K.T."/>
            <person name="Angelidaki I."/>
        </authorList>
    </citation>
    <scope>NUCLEOTIDE SEQUENCE [LARGE SCALE GENOMIC DNA]</scope>
    <source>
        <strain evidence="2">AS04akNAM_66</strain>
    </source>
</reference>
<evidence type="ECO:0000313" key="2">
    <source>
        <dbReference type="EMBL" id="HHV68931.1"/>
    </source>
</evidence>
<dbReference type="EMBL" id="DUMN01000418">
    <property type="protein sequence ID" value="HHV68931.1"/>
    <property type="molecule type" value="Genomic_DNA"/>
</dbReference>
<accession>A0A7V6U0E7</accession>
<gene>
    <name evidence="2" type="ORF">GXX48_14965</name>
</gene>
<dbReference type="Proteomes" id="UP000551563">
    <property type="component" value="Unassembled WGS sequence"/>
</dbReference>
<feature type="transmembrane region" description="Helical" evidence="1">
    <location>
        <begin position="45"/>
        <end position="65"/>
    </location>
</feature>
<evidence type="ECO:0000256" key="1">
    <source>
        <dbReference type="SAM" id="Phobius"/>
    </source>
</evidence>
<keyword evidence="1" id="KW-0812">Transmembrane</keyword>
<protein>
    <submittedName>
        <fullName evidence="2">Uncharacterized protein</fullName>
    </submittedName>
</protein>
<dbReference type="AlphaFoldDB" id="A0A7V6U0E7"/>
<keyword evidence="1" id="KW-0472">Membrane</keyword>
<organism evidence="2 3">
    <name type="scientific">Brucella intermedia</name>
    <dbReference type="NCBI Taxonomy" id="94625"/>
    <lineage>
        <taxon>Bacteria</taxon>
        <taxon>Pseudomonadati</taxon>
        <taxon>Pseudomonadota</taxon>
        <taxon>Alphaproteobacteria</taxon>
        <taxon>Hyphomicrobiales</taxon>
        <taxon>Brucellaceae</taxon>
        <taxon>Brucella/Ochrobactrum group</taxon>
        <taxon>Brucella</taxon>
    </lineage>
</organism>